<dbReference type="GO" id="GO:0005737">
    <property type="term" value="C:cytoplasm"/>
    <property type="evidence" value="ECO:0007669"/>
    <property type="project" value="UniProtKB-SubCell"/>
</dbReference>
<comment type="caution">
    <text evidence="13">The sequence shown here is derived from an EMBL/GenBank/DDBJ whole genome shotgun (WGS) entry which is preliminary data.</text>
</comment>
<dbReference type="GO" id="GO:0044209">
    <property type="term" value="P:AMP salvage"/>
    <property type="evidence" value="ECO:0007669"/>
    <property type="project" value="UniProtKB-UniPathway"/>
</dbReference>
<sequence length="171" mass="18803">MNLKNYIAAVKDFPVDGILFRDITPLMNDGEAFNYACGKIIEFAKSKNVDVVVGPESRGFIFGCPISYALKVGFVPIRKPNKLPRETIEIKYALEYGSNTLCMHKDAIRKGQRVLIVDDLLATGGTVEATIKLVESLGGIVVGCAFLIELEDLKGRSKIDEGVDVLTLMKY</sequence>
<dbReference type="PANTHER" id="PTHR32315">
    <property type="entry name" value="ADENINE PHOSPHORIBOSYLTRANSFERASE"/>
    <property type="match status" value="1"/>
</dbReference>
<evidence type="ECO:0000256" key="9">
    <source>
        <dbReference type="ARBA" id="ARBA00022676"/>
    </source>
</evidence>
<dbReference type="InterPro" id="IPR000836">
    <property type="entry name" value="PRTase_dom"/>
</dbReference>
<dbReference type="GO" id="GO:0003999">
    <property type="term" value="F:adenine phosphoribosyltransferase activity"/>
    <property type="evidence" value="ECO:0007669"/>
    <property type="project" value="UniProtKB-EC"/>
</dbReference>
<dbReference type="NCBIfam" id="NF002634">
    <property type="entry name" value="PRK02304.1-3"/>
    <property type="match status" value="1"/>
</dbReference>
<dbReference type="SUPFAM" id="SSF53271">
    <property type="entry name" value="PRTase-like"/>
    <property type="match status" value="1"/>
</dbReference>
<keyword evidence="10 13" id="KW-0808">Transferase</keyword>
<evidence type="ECO:0000256" key="10">
    <source>
        <dbReference type="ARBA" id="ARBA00022679"/>
    </source>
</evidence>
<evidence type="ECO:0000313" key="13">
    <source>
        <dbReference type="EMBL" id="MPM84303.1"/>
    </source>
</evidence>
<comment type="subcellular location">
    <subcellularLocation>
        <location evidence="3">Cytoplasm</location>
    </subcellularLocation>
</comment>
<dbReference type="InterPro" id="IPR050054">
    <property type="entry name" value="UPRTase/APRTase"/>
</dbReference>
<proteinExistence type="inferred from homology"/>
<dbReference type="Gene3D" id="3.40.50.2020">
    <property type="match status" value="1"/>
</dbReference>
<dbReference type="Pfam" id="PF00156">
    <property type="entry name" value="Pribosyltran"/>
    <property type="match status" value="1"/>
</dbReference>
<evidence type="ECO:0000256" key="8">
    <source>
        <dbReference type="ARBA" id="ARBA00022490"/>
    </source>
</evidence>
<dbReference type="InterPro" id="IPR005764">
    <property type="entry name" value="Ade_phspho_trans"/>
</dbReference>
<evidence type="ECO:0000256" key="1">
    <source>
        <dbReference type="ARBA" id="ARBA00000868"/>
    </source>
</evidence>
<dbReference type="EC" id="2.4.2.7" evidence="7"/>
<evidence type="ECO:0000256" key="4">
    <source>
        <dbReference type="ARBA" id="ARBA00004659"/>
    </source>
</evidence>
<feature type="domain" description="Phosphoribosyltransferase" evidence="12">
    <location>
        <begin position="36"/>
        <end position="164"/>
    </location>
</feature>
<evidence type="ECO:0000256" key="11">
    <source>
        <dbReference type="ARBA" id="ARBA00022726"/>
    </source>
</evidence>
<comment type="catalytic activity">
    <reaction evidence="1">
        <text>AMP + diphosphate = 5-phospho-alpha-D-ribose 1-diphosphate + adenine</text>
        <dbReference type="Rhea" id="RHEA:16609"/>
        <dbReference type="ChEBI" id="CHEBI:16708"/>
        <dbReference type="ChEBI" id="CHEBI:33019"/>
        <dbReference type="ChEBI" id="CHEBI:58017"/>
        <dbReference type="ChEBI" id="CHEBI:456215"/>
        <dbReference type="EC" id="2.4.2.7"/>
    </reaction>
</comment>
<comment type="similarity">
    <text evidence="5">Belongs to the purine/pyrimidine phosphoribosyltransferase family.</text>
</comment>
<dbReference type="GO" id="GO:0016208">
    <property type="term" value="F:AMP binding"/>
    <property type="evidence" value="ECO:0007669"/>
    <property type="project" value="TreeGrafter"/>
</dbReference>
<dbReference type="PANTHER" id="PTHR32315:SF3">
    <property type="entry name" value="ADENINE PHOSPHORIBOSYLTRANSFERASE"/>
    <property type="match status" value="1"/>
</dbReference>
<evidence type="ECO:0000256" key="7">
    <source>
        <dbReference type="ARBA" id="ARBA00011893"/>
    </source>
</evidence>
<evidence type="ECO:0000256" key="5">
    <source>
        <dbReference type="ARBA" id="ARBA00008391"/>
    </source>
</evidence>
<dbReference type="GO" id="GO:0006168">
    <property type="term" value="P:adenine salvage"/>
    <property type="evidence" value="ECO:0007669"/>
    <property type="project" value="InterPro"/>
</dbReference>
<evidence type="ECO:0000256" key="6">
    <source>
        <dbReference type="ARBA" id="ARBA00011738"/>
    </source>
</evidence>
<gene>
    <name evidence="13" type="primary">apt_25</name>
    <name evidence="13" type="ORF">SDC9_131374</name>
</gene>
<dbReference type="NCBIfam" id="TIGR01090">
    <property type="entry name" value="apt"/>
    <property type="match status" value="1"/>
</dbReference>
<accession>A0A645D5R0</accession>
<keyword evidence="8" id="KW-0963">Cytoplasm</keyword>
<dbReference type="UniPathway" id="UPA00588">
    <property type="reaction ID" value="UER00646"/>
</dbReference>
<dbReference type="AlphaFoldDB" id="A0A645D5R0"/>
<name>A0A645D5R0_9ZZZZ</name>
<dbReference type="NCBIfam" id="NF002633">
    <property type="entry name" value="PRK02304.1-2"/>
    <property type="match status" value="1"/>
</dbReference>
<evidence type="ECO:0000256" key="2">
    <source>
        <dbReference type="ARBA" id="ARBA00003968"/>
    </source>
</evidence>
<dbReference type="InterPro" id="IPR029057">
    <property type="entry name" value="PRTase-like"/>
</dbReference>
<comment type="function">
    <text evidence="2">Catalyzes a salvage reaction resulting in the formation of AMP, that is energically less costly than de novo synthesis.</text>
</comment>
<protein>
    <recommendedName>
        <fullName evidence="7">adenine phosphoribosyltransferase</fullName>
        <ecNumber evidence="7">2.4.2.7</ecNumber>
    </recommendedName>
</protein>
<evidence type="ECO:0000259" key="12">
    <source>
        <dbReference type="Pfam" id="PF00156"/>
    </source>
</evidence>
<keyword evidence="11" id="KW-0660">Purine salvage</keyword>
<organism evidence="13">
    <name type="scientific">bioreactor metagenome</name>
    <dbReference type="NCBI Taxonomy" id="1076179"/>
    <lineage>
        <taxon>unclassified sequences</taxon>
        <taxon>metagenomes</taxon>
        <taxon>ecological metagenomes</taxon>
    </lineage>
</organism>
<evidence type="ECO:0000256" key="3">
    <source>
        <dbReference type="ARBA" id="ARBA00004496"/>
    </source>
</evidence>
<dbReference type="HAMAP" id="MF_00004">
    <property type="entry name" value="Aden_phosphoribosyltr"/>
    <property type="match status" value="1"/>
</dbReference>
<comment type="subunit">
    <text evidence="6">Homodimer.</text>
</comment>
<dbReference type="NCBIfam" id="NF002636">
    <property type="entry name" value="PRK02304.1-5"/>
    <property type="match status" value="1"/>
</dbReference>
<dbReference type="FunFam" id="3.40.50.2020:FF:000004">
    <property type="entry name" value="Adenine phosphoribosyltransferase"/>
    <property type="match status" value="1"/>
</dbReference>
<dbReference type="GO" id="GO:0006166">
    <property type="term" value="P:purine ribonucleoside salvage"/>
    <property type="evidence" value="ECO:0007669"/>
    <property type="project" value="UniProtKB-KW"/>
</dbReference>
<dbReference type="GO" id="GO:0002055">
    <property type="term" value="F:adenine binding"/>
    <property type="evidence" value="ECO:0007669"/>
    <property type="project" value="TreeGrafter"/>
</dbReference>
<reference evidence="13" key="1">
    <citation type="submission" date="2019-08" db="EMBL/GenBank/DDBJ databases">
        <authorList>
            <person name="Kucharzyk K."/>
            <person name="Murdoch R.W."/>
            <person name="Higgins S."/>
            <person name="Loffler F."/>
        </authorList>
    </citation>
    <scope>NUCLEOTIDE SEQUENCE</scope>
</reference>
<dbReference type="EMBL" id="VSSQ01032889">
    <property type="protein sequence ID" value="MPM84303.1"/>
    <property type="molecule type" value="Genomic_DNA"/>
</dbReference>
<comment type="pathway">
    <text evidence="4">Purine metabolism; AMP biosynthesis via salvage pathway; AMP from adenine: step 1/1.</text>
</comment>
<dbReference type="CDD" id="cd06223">
    <property type="entry name" value="PRTases_typeI"/>
    <property type="match status" value="1"/>
</dbReference>
<keyword evidence="9 13" id="KW-0328">Glycosyltransferase</keyword>